<feature type="domain" description="Methyltransferase type 11" evidence="4">
    <location>
        <begin position="29"/>
        <end position="121"/>
    </location>
</feature>
<evidence type="ECO:0000313" key="6">
    <source>
        <dbReference type="Proteomes" id="UP000045782"/>
    </source>
</evidence>
<keyword evidence="3" id="KW-0808">Transferase</keyword>
<dbReference type="RefSeq" id="WP_016892858.1">
    <property type="nucleotide sequence ID" value="NZ_CSVC01000001.1"/>
</dbReference>
<accession>A0A0U0ZNA3</accession>
<evidence type="ECO:0000256" key="1">
    <source>
        <dbReference type="ARBA" id="ARBA00008361"/>
    </source>
</evidence>
<organism evidence="5 6">
    <name type="scientific">Mycobacteroides abscessus</name>
    <dbReference type="NCBI Taxonomy" id="36809"/>
    <lineage>
        <taxon>Bacteria</taxon>
        <taxon>Bacillati</taxon>
        <taxon>Actinomycetota</taxon>
        <taxon>Actinomycetes</taxon>
        <taxon>Mycobacteriales</taxon>
        <taxon>Mycobacteriaceae</taxon>
        <taxon>Mycobacteroides</taxon>
    </lineage>
</organism>
<sequence length="198" mass="22848">MPDHGRWNHNIHYQREVLRRVPVHATDVLDVGCGIGMLTRELAPLAQRVVGIDPHEPSLRIARAETSASNVEYVRGSFLEHPFPAESFDLIAAVAALHHMDIEQGLRRMSDLLKPGGRIVIVGFAADRSVTDLWYDGLGFWLHRYYRLRYGWWEHPSPVRCEGLDSHDEVRRIAQRVLPGARLQRLVLWRHLLTWEKS</sequence>
<dbReference type="GO" id="GO:0008757">
    <property type="term" value="F:S-adenosylmethionine-dependent methyltransferase activity"/>
    <property type="evidence" value="ECO:0007669"/>
    <property type="project" value="InterPro"/>
</dbReference>
<dbReference type="InterPro" id="IPR029063">
    <property type="entry name" value="SAM-dependent_MTases_sf"/>
</dbReference>
<gene>
    <name evidence="5" type="primary">ycgJ_2</name>
    <name evidence="5" type="ORF">ERS075579_02592</name>
</gene>
<name>A0A0U0ZNA3_9MYCO</name>
<protein>
    <recommendedName>
        <fullName evidence="4">Methyltransferase type 11 domain-containing protein</fullName>
    </recommendedName>
</protein>
<dbReference type="CDD" id="cd02440">
    <property type="entry name" value="AdoMet_MTases"/>
    <property type="match status" value="1"/>
</dbReference>
<dbReference type="Gene3D" id="3.40.50.150">
    <property type="entry name" value="Vaccinia Virus protein VP39"/>
    <property type="match status" value="1"/>
</dbReference>
<dbReference type="Proteomes" id="UP000045782">
    <property type="component" value="Unassembled WGS sequence"/>
</dbReference>
<dbReference type="GO" id="GO:0032259">
    <property type="term" value="P:methylation"/>
    <property type="evidence" value="ECO:0007669"/>
    <property type="project" value="UniProtKB-KW"/>
</dbReference>
<dbReference type="AlphaFoldDB" id="A0A0U0ZNA3"/>
<keyword evidence="2" id="KW-0489">Methyltransferase</keyword>
<comment type="similarity">
    <text evidence="1">Belongs to the methyltransferase superfamily.</text>
</comment>
<proteinExistence type="inferred from homology"/>
<dbReference type="InterPro" id="IPR013216">
    <property type="entry name" value="Methyltransf_11"/>
</dbReference>
<reference evidence="5 6" key="1">
    <citation type="submission" date="2015-03" db="EMBL/GenBank/DDBJ databases">
        <authorList>
            <person name="Murphy D."/>
        </authorList>
    </citation>
    <scope>NUCLEOTIDE SEQUENCE [LARGE SCALE GENOMIC DNA]</scope>
    <source>
        <strain evidence="5 6">PAP088</strain>
    </source>
</reference>
<evidence type="ECO:0000259" key="4">
    <source>
        <dbReference type="Pfam" id="PF08241"/>
    </source>
</evidence>
<dbReference type="Pfam" id="PF08241">
    <property type="entry name" value="Methyltransf_11"/>
    <property type="match status" value="1"/>
</dbReference>
<dbReference type="SUPFAM" id="SSF53335">
    <property type="entry name" value="S-adenosyl-L-methionine-dependent methyltransferases"/>
    <property type="match status" value="1"/>
</dbReference>
<evidence type="ECO:0000256" key="3">
    <source>
        <dbReference type="ARBA" id="ARBA00022679"/>
    </source>
</evidence>
<dbReference type="EMBL" id="CSWP01000004">
    <property type="protein sequence ID" value="CPV54193.1"/>
    <property type="molecule type" value="Genomic_DNA"/>
</dbReference>
<evidence type="ECO:0000313" key="5">
    <source>
        <dbReference type="EMBL" id="CPV54193.1"/>
    </source>
</evidence>
<evidence type="ECO:0000256" key="2">
    <source>
        <dbReference type="ARBA" id="ARBA00022603"/>
    </source>
</evidence>
<dbReference type="PANTHER" id="PTHR44942">
    <property type="entry name" value="METHYLTRANSF_11 DOMAIN-CONTAINING PROTEIN"/>
    <property type="match status" value="1"/>
</dbReference>
<dbReference type="PANTHER" id="PTHR44942:SF4">
    <property type="entry name" value="METHYLTRANSFERASE TYPE 11 DOMAIN-CONTAINING PROTEIN"/>
    <property type="match status" value="1"/>
</dbReference>
<dbReference type="InterPro" id="IPR051052">
    <property type="entry name" value="Diverse_substrate_MTase"/>
</dbReference>